<dbReference type="STRING" id="1209931.A0A135V1T1"/>
<dbReference type="Gene3D" id="1.20.200.10">
    <property type="entry name" value="Fumarase/aspartase (Central domain)"/>
    <property type="match status" value="1"/>
</dbReference>
<reference evidence="1 2" key="1">
    <citation type="submission" date="2014-02" db="EMBL/GenBank/DDBJ databases">
        <title>The genome sequence of Colletotrichum salicis CBS 607.94.</title>
        <authorList>
            <person name="Baroncelli R."/>
            <person name="Thon M.R."/>
        </authorList>
    </citation>
    <scope>NUCLEOTIDE SEQUENCE [LARGE SCALE GENOMIC DNA]</scope>
    <source>
        <strain evidence="1 2">CBS 607.94</strain>
    </source>
</reference>
<gene>
    <name evidence="1" type="ORF">CSAL01_10305</name>
</gene>
<dbReference type="GO" id="GO:0016829">
    <property type="term" value="F:lyase activity"/>
    <property type="evidence" value="ECO:0007669"/>
    <property type="project" value="UniProtKB-KW"/>
</dbReference>
<dbReference type="AlphaFoldDB" id="A0A135V1T1"/>
<keyword evidence="2" id="KW-1185">Reference proteome</keyword>
<sequence length="141" mass="15319">MVGMEPVRFEAKEALGITNGTATSASAACIVMHQAHQLATMSQFVTAMATEALRGRQSNYHPFISQCRPHLGQMEAAANILRLLSGSKLTGKGDDHAEGLVHDRYPLRTAPQWIGPLLEDLMLAQQQVQVEINSTTDNPPL</sequence>
<dbReference type="PANTHER" id="PTHR10362">
    <property type="entry name" value="HISTIDINE AMMONIA-LYASE"/>
    <property type="match status" value="1"/>
</dbReference>
<dbReference type="SUPFAM" id="SSF48557">
    <property type="entry name" value="L-aspartase-like"/>
    <property type="match status" value="1"/>
</dbReference>
<dbReference type="InterPro" id="IPR001106">
    <property type="entry name" value="Aromatic_Lyase"/>
</dbReference>
<dbReference type="EMBL" id="JFFI01000638">
    <property type="protein sequence ID" value="KXH66589.1"/>
    <property type="molecule type" value="Genomic_DNA"/>
</dbReference>
<protein>
    <submittedName>
        <fullName evidence="1">Phenylalanine ammonia-lyase</fullName>
    </submittedName>
</protein>
<evidence type="ECO:0000313" key="2">
    <source>
        <dbReference type="Proteomes" id="UP000070121"/>
    </source>
</evidence>
<name>A0A135V1T1_9PEZI</name>
<dbReference type="OrthoDB" id="10051290at2759"/>
<accession>A0A135V1T1</accession>
<keyword evidence="1" id="KW-0456">Lyase</keyword>
<dbReference type="InterPro" id="IPR008948">
    <property type="entry name" value="L-Aspartase-like"/>
</dbReference>
<comment type="caution">
    <text evidence="1">The sequence shown here is derived from an EMBL/GenBank/DDBJ whole genome shotgun (WGS) entry which is preliminary data.</text>
</comment>
<dbReference type="Pfam" id="PF00221">
    <property type="entry name" value="Lyase_aromatic"/>
    <property type="match status" value="1"/>
</dbReference>
<proteinExistence type="predicted"/>
<evidence type="ECO:0000313" key="1">
    <source>
        <dbReference type="EMBL" id="KXH66589.1"/>
    </source>
</evidence>
<dbReference type="Proteomes" id="UP000070121">
    <property type="component" value="Unassembled WGS sequence"/>
</dbReference>
<organism evidence="1 2">
    <name type="scientific">Colletotrichum salicis</name>
    <dbReference type="NCBI Taxonomy" id="1209931"/>
    <lineage>
        <taxon>Eukaryota</taxon>
        <taxon>Fungi</taxon>
        <taxon>Dikarya</taxon>
        <taxon>Ascomycota</taxon>
        <taxon>Pezizomycotina</taxon>
        <taxon>Sordariomycetes</taxon>
        <taxon>Hypocreomycetidae</taxon>
        <taxon>Glomerellales</taxon>
        <taxon>Glomerellaceae</taxon>
        <taxon>Colletotrichum</taxon>
        <taxon>Colletotrichum acutatum species complex</taxon>
    </lineage>
</organism>